<feature type="signal peptide" evidence="1">
    <location>
        <begin position="1"/>
        <end position="22"/>
    </location>
</feature>
<evidence type="ECO:0000313" key="2">
    <source>
        <dbReference type="EMBL" id="KAJ7652242.1"/>
    </source>
</evidence>
<comment type="caution">
    <text evidence="2">The sequence shown here is derived from an EMBL/GenBank/DDBJ whole genome shotgun (WGS) entry which is preliminary data.</text>
</comment>
<proteinExistence type="predicted"/>
<feature type="chain" id="PRO_5042138978" evidence="1">
    <location>
        <begin position="23"/>
        <end position="267"/>
    </location>
</feature>
<name>A0AAD7G3R8_MYCRO</name>
<dbReference type="Proteomes" id="UP001221757">
    <property type="component" value="Unassembled WGS sequence"/>
</dbReference>
<keyword evidence="3" id="KW-1185">Reference proteome</keyword>
<protein>
    <submittedName>
        <fullName evidence="2">Uncharacterized protein</fullName>
    </submittedName>
</protein>
<sequence>MAAKAVFLILPVLWVLVAKSSRRRTLETNSSDMATKVVFFVPPELWALVAESSRHRTLACLCAFSHQFYAVFTLLLYGMAMYDTPLSGEQATCLIEMLRTTRRKHPAMFVQYLDFPHMGWTARSRRKRALPPRLPLQCAQRRSACARVSAVCAGVALVAGQHRRSQSPPHPWVLSKPDGNSDRVLAFVLVLRLIEIARRLRQMGSVMERTWGGAEKSAVDAYTSLRTTINELRFPALATLELSIDTAYFDNPTPDADFTSLLRAHHA</sequence>
<keyword evidence="1" id="KW-0732">Signal</keyword>
<dbReference type="EMBL" id="JARKIE010000351">
    <property type="protein sequence ID" value="KAJ7652242.1"/>
    <property type="molecule type" value="Genomic_DNA"/>
</dbReference>
<organism evidence="2 3">
    <name type="scientific">Mycena rosella</name>
    <name type="common">Pink bonnet</name>
    <name type="synonym">Agaricus rosellus</name>
    <dbReference type="NCBI Taxonomy" id="1033263"/>
    <lineage>
        <taxon>Eukaryota</taxon>
        <taxon>Fungi</taxon>
        <taxon>Dikarya</taxon>
        <taxon>Basidiomycota</taxon>
        <taxon>Agaricomycotina</taxon>
        <taxon>Agaricomycetes</taxon>
        <taxon>Agaricomycetidae</taxon>
        <taxon>Agaricales</taxon>
        <taxon>Marasmiineae</taxon>
        <taxon>Mycenaceae</taxon>
        <taxon>Mycena</taxon>
    </lineage>
</organism>
<evidence type="ECO:0000256" key="1">
    <source>
        <dbReference type="SAM" id="SignalP"/>
    </source>
</evidence>
<gene>
    <name evidence="2" type="ORF">B0H17DRAFT_1147459</name>
</gene>
<reference evidence="2" key="1">
    <citation type="submission" date="2023-03" db="EMBL/GenBank/DDBJ databases">
        <title>Massive genome expansion in bonnet fungi (Mycena s.s.) driven by repeated elements and novel gene families across ecological guilds.</title>
        <authorList>
            <consortium name="Lawrence Berkeley National Laboratory"/>
            <person name="Harder C.B."/>
            <person name="Miyauchi S."/>
            <person name="Viragh M."/>
            <person name="Kuo A."/>
            <person name="Thoen E."/>
            <person name="Andreopoulos B."/>
            <person name="Lu D."/>
            <person name="Skrede I."/>
            <person name="Drula E."/>
            <person name="Henrissat B."/>
            <person name="Morin E."/>
            <person name="Kohler A."/>
            <person name="Barry K."/>
            <person name="LaButti K."/>
            <person name="Morin E."/>
            <person name="Salamov A."/>
            <person name="Lipzen A."/>
            <person name="Mereny Z."/>
            <person name="Hegedus B."/>
            <person name="Baldrian P."/>
            <person name="Stursova M."/>
            <person name="Weitz H."/>
            <person name="Taylor A."/>
            <person name="Grigoriev I.V."/>
            <person name="Nagy L.G."/>
            <person name="Martin F."/>
            <person name="Kauserud H."/>
        </authorList>
    </citation>
    <scope>NUCLEOTIDE SEQUENCE</scope>
    <source>
        <strain evidence="2">CBHHK067</strain>
    </source>
</reference>
<accession>A0AAD7G3R8</accession>
<dbReference type="AlphaFoldDB" id="A0AAD7G3R8"/>
<evidence type="ECO:0000313" key="3">
    <source>
        <dbReference type="Proteomes" id="UP001221757"/>
    </source>
</evidence>